<dbReference type="CDD" id="cd04301">
    <property type="entry name" value="NAT_SF"/>
    <property type="match status" value="1"/>
</dbReference>
<evidence type="ECO:0000313" key="2">
    <source>
        <dbReference type="EMBL" id="VEP15858.1"/>
    </source>
</evidence>
<keyword evidence="3" id="KW-1185">Reference proteome</keyword>
<dbReference type="GO" id="GO:0016747">
    <property type="term" value="F:acyltransferase activity, transferring groups other than amino-acyl groups"/>
    <property type="evidence" value="ECO:0007669"/>
    <property type="project" value="InterPro"/>
</dbReference>
<evidence type="ECO:0000259" key="1">
    <source>
        <dbReference type="PROSITE" id="PS51186"/>
    </source>
</evidence>
<dbReference type="EMBL" id="CAACVJ010000312">
    <property type="protein sequence ID" value="VEP15858.1"/>
    <property type="molecule type" value="Genomic_DNA"/>
</dbReference>
<dbReference type="OrthoDB" id="512166at2"/>
<dbReference type="SUPFAM" id="SSF55729">
    <property type="entry name" value="Acyl-CoA N-acyltransferases (Nat)"/>
    <property type="match status" value="1"/>
</dbReference>
<name>A0A563VWM3_9CYAN</name>
<dbReference type="InterPro" id="IPR000182">
    <property type="entry name" value="GNAT_dom"/>
</dbReference>
<sequence>MAICIREIYPDELEWVNQQYDSIGFVATDLSSRQFIAISDRQKAGLGRLVYIDNEVWELGGIYVLPKFRGQSVARKIVQHLLLQANYEHLYCIPFTNLGNFYKGMGFVECSNSSKIPEKIKQKYQWCQHTYSQGVLLLEIALS</sequence>
<dbReference type="AlphaFoldDB" id="A0A563VWM3"/>
<dbReference type="RefSeq" id="WP_144865689.1">
    <property type="nucleotide sequence ID" value="NZ_LR213798.1"/>
</dbReference>
<dbReference type="Pfam" id="PF13508">
    <property type="entry name" value="Acetyltransf_7"/>
    <property type="match status" value="1"/>
</dbReference>
<dbReference type="Proteomes" id="UP000320055">
    <property type="component" value="Unassembled WGS sequence"/>
</dbReference>
<evidence type="ECO:0000313" key="3">
    <source>
        <dbReference type="Proteomes" id="UP000320055"/>
    </source>
</evidence>
<reference evidence="2 3" key="1">
    <citation type="submission" date="2019-01" db="EMBL/GenBank/DDBJ databases">
        <authorList>
            <person name="Brito A."/>
        </authorList>
    </citation>
    <scope>NUCLEOTIDE SEQUENCE [LARGE SCALE GENOMIC DNA]</scope>
    <source>
        <strain evidence="2">1</strain>
    </source>
</reference>
<organism evidence="2 3">
    <name type="scientific">Hyella patelloides LEGE 07179</name>
    <dbReference type="NCBI Taxonomy" id="945734"/>
    <lineage>
        <taxon>Bacteria</taxon>
        <taxon>Bacillati</taxon>
        <taxon>Cyanobacteriota</taxon>
        <taxon>Cyanophyceae</taxon>
        <taxon>Pleurocapsales</taxon>
        <taxon>Hyellaceae</taxon>
        <taxon>Hyella</taxon>
    </lineage>
</organism>
<keyword evidence="2" id="KW-0808">Transferase</keyword>
<dbReference type="Gene3D" id="3.40.630.30">
    <property type="match status" value="1"/>
</dbReference>
<gene>
    <name evidence="2" type="ORF">H1P_380009</name>
</gene>
<proteinExistence type="predicted"/>
<feature type="domain" description="N-acetyltransferase" evidence="1">
    <location>
        <begin position="1"/>
        <end position="126"/>
    </location>
</feature>
<protein>
    <submittedName>
        <fullName evidence="2">GNAT family N-acetyltransferase</fullName>
    </submittedName>
</protein>
<dbReference type="InterPro" id="IPR016181">
    <property type="entry name" value="Acyl_CoA_acyltransferase"/>
</dbReference>
<dbReference type="PROSITE" id="PS51186">
    <property type="entry name" value="GNAT"/>
    <property type="match status" value="1"/>
</dbReference>
<accession>A0A563VWM3</accession>